<dbReference type="PANTHER" id="PTHR11475:SF4">
    <property type="entry name" value="CHORION PEROXIDASE"/>
    <property type="match status" value="1"/>
</dbReference>
<dbReference type="PANTHER" id="PTHR11475">
    <property type="entry name" value="OXIDASE/PEROXIDASE"/>
    <property type="match status" value="1"/>
</dbReference>
<evidence type="ECO:0000256" key="5">
    <source>
        <dbReference type="PIRSR" id="PIRSR619791-2"/>
    </source>
</evidence>
<evidence type="ECO:0000313" key="9">
    <source>
        <dbReference type="Proteomes" id="UP000252519"/>
    </source>
</evidence>
<dbReference type="STRING" id="29170.A0A368GK86"/>
<protein>
    <submittedName>
        <fullName evidence="8">Heme peroxidase</fullName>
    </submittedName>
</protein>
<feature type="compositionally biased region" description="Pro residues" evidence="6">
    <location>
        <begin position="700"/>
        <end position="718"/>
    </location>
</feature>
<keyword evidence="3 8" id="KW-0560">Oxidoreductase</keyword>
<gene>
    <name evidence="8" type="ORF">ANCCAN_09232</name>
</gene>
<sequence length="718" mass="79495">MRALIVALLAIGCRADSLEDTVVEAIKTAHENLVKREKDVATVEGNIIQAQKANADSQLEQLKGDLLSEATKIVVGQLGSGVLDELASLDAHELLARAGEVQARKKRQAAGCGRGTMDCASQESNLVRSITGKCNNPRNSTWGAAVTPLRRLFGKTSYADGFNAIRTRGVKGTPLPSTREVSNKLHQEGAKPAFEYTRNHFYMQFGQWVAHDIIFMPSSVGPNGKDLDCTSCTSPNVSENCAPIPVPADDTYFKSYNNGTGRCIRLTRALNAQKGLGVRTQINQNTHFLDLSAVYGSEECEAASDTNCLSKDPYYCFTTGDFRNSLHPGLVPLHATYIKEHNRLAALFKKSNPDWNDERIFQEARRVNIAQYQHHVYDEYLPGILGDKLMTDFRLKPLRSGFATVVMHISHRKLDMLAKISEFYTTRLTCSFFSDYSPSVNPALSAEFAAAAFRFGHGQARKDFPRVTNRNTTAGTTVNLGSNIFYVDSHYAPNQGGMASFIEGMMQHAVMKADNEFSFPIRNQLFEIRGRPASGVDLVAVNIMRGRDVGLFPYNDYRTLVGLRKANNFDDLRNEMDAVNVEALKKVYADVNDIDLYSGIMLERPMAGAQIGPTGGYIIAEQFAALKRGDRFYYENQVQGTRGLKPEELDAIRRTHLAKVICMNTAGMENVPVDVFHLQSERVPCSSLPDLDIRFFTTSPSPPPKGISDQPPPPPPRR</sequence>
<keyword evidence="5" id="KW-0479">Metal-binding</keyword>
<feature type="chain" id="PRO_5016644733" evidence="7">
    <location>
        <begin position="16"/>
        <end position="718"/>
    </location>
</feature>
<dbReference type="PROSITE" id="PS50292">
    <property type="entry name" value="PEROXIDASE_3"/>
    <property type="match status" value="1"/>
</dbReference>
<name>A0A368GK86_ANCCA</name>
<evidence type="ECO:0000256" key="1">
    <source>
        <dbReference type="ARBA" id="ARBA00004613"/>
    </source>
</evidence>
<keyword evidence="9" id="KW-1185">Reference proteome</keyword>
<dbReference type="GO" id="GO:0020037">
    <property type="term" value="F:heme binding"/>
    <property type="evidence" value="ECO:0007669"/>
    <property type="project" value="InterPro"/>
</dbReference>
<dbReference type="GO" id="GO:0005576">
    <property type="term" value="C:extracellular region"/>
    <property type="evidence" value="ECO:0007669"/>
    <property type="project" value="UniProtKB-SubCell"/>
</dbReference>
<comment type="subcellular location">
    <subcellularLocation>
        <location evidence="1">Secreted</location>
    </subcellularLocation>
</comment>
<feature type="signal peptide" evidence="7">
    <location>
        <begin position="1"/>
        <end position="15"/>
    </location>
</feature>
<dbReference type="GO" id="GO:0004601">
    <property type="term" value="F:peroxidase activity"/>
    <property type="evidence" value="ECO:0007669"/>
    <property type="project" value="UniProtKB-KW"/>
</dbReference>
<dbReference type="InterPro" id="IPR019791">
    <property type="entry name" value="Haem_peroxidase_animal"/>
</dbReference>
<evidence type="ECO:0000256" key="7">
    <source>
        <dbReference type="SAM" id="SignalP"/>
    </source>
</evidence>
<keyword evidence="2" id="KW-0964">Secreted</keyword>
<keyword evidence="3 8" id="KW-0575">Peroxidase</keyword>
<dbReference type="OrthoDB" id="823504at2759"/>
<feature type="binding site" description="axial binding residue" evidence="5">
    <location>
        <position position="457"/>
    </location>
    <ligand>
        <name>heme b</name>
        <dbReference type="ChEBI" id="CHEBI:60344"/>
    </ligand>
    <ligandPart>
        <name>Fe</name>
        <dbReference type="ChEBI" id="CHEBI:18248"/>
    </ligandPart>
</feature>
<dbReference type="EMBL" id="JOJR01000120">
    <property type="protein sequence ID" value="RCN44792.1"/>
    <property type="molecule type" value="Genomic_DNA"/>
</dbReference>
<keyword evidence="7" id="KW-0732">Signal</keyword>
<dbReference type="Pfam" id="PF03098">
    <property type="entry name" value="An_peroxidase"/>
    <property type="match status" value="2"/>
</dbReference>
<dbReference type="InterPro" id="IPR010255">
    <property type="entry name" value="Haem_peroxidase_sf"/>
</dbReference>
<evidence type="ECO:0000256" key="6">
    <source>
        <dbReference type="SAM" id="MobiDB-lite"/>
    </source>
</evidence>
<reference evidence="8 9" key="1">
    <citation type="submission" date="2014-10" db="EMBL/GenBank/DDBJ databases">
        <title>Draft genome of the hookworm Ancylostoma caninum.</title>
        <authorList>
            <person name="Mitreva M."/>
        </authorList>
    </citation>
    <scope>NUCLEOTIDE SEQUENCE [LARGE SCALE GENOMIC DNA]</scope>
    <source>
        <strain evidence="8 9">Baltimore</strain>
    </source>
</reference>
<dbReference type="GO" id="GO:0046872">
    <property type="term" value="F:metal ion binding"/>
    <property type="evidence" value="ECO:0007669"/>
    <property type="project" value="UniProtKB-KW"/>
</dbReference>
<comment type="caution">
    <text evidence="8">The sequence shown here is derived from an EMBL/GenBank/DDBJ whole genome shotgun (WGS) entry which is preliminary data.</text>
</comment>
<organism evidence="8 9">
    <name type="scientific">Ancylostoma caninum</name>
    <name type="common">Dog hookworm</name>
    <dbReference type="NCBI Taxonomy" id="29170"/>
    <lineage>
        <taxon>Eukaryota</taxon>
        <taxon>Metazoa</taxon>
        <taxon>Ecdysozoa</taxon>
        <taxon>Nematoda</taxon>
        <taxon>Chromadorea</taxon>
        <taxon>Rhabditida</taxon>
        <taxon>Rhabditina</taxon>
        <taxon>Rhabditomorpha</taxon>
        <taxon>Strongyloidea</taxon>
        <taxon>Ancylostomatidae</taxon>
        <taxon>Ancylostomatinae</taxon>
        <taxon>Ancylostoma</taxon>
    </lineage>
</organism>
<feature type="region of interest" description="Disordered" evidence="6">
    <location>
        <begin position="695"/>
        <end position="718"/>
    </location>
</feature>
<dbReference type="SUPFAM" id="SSF48113">
    <property type="entry name" value="Heme-dependent peroxidases"/>
    <property type="match status" value="1"/>
</dbReference>
<dbReference type="PRINTS" id="PR00457">
    <property type="entry name" value="ANPEROXIDASE"/>
</dbReference>
<dbReference type="Proteomes" id="UP000252519">
    <property type="component" value="Unassembled WGS sequence"/>
</dbReference>
<dbReference type="Gene3D" id="1.10.640.10">
    <property type="entry name" value="Haem peroxidase domain superfamily, animal type"/>
    <property type="match status" value="1"/>
</dbReference>
<dbReference type="GO" id="GO:0006979">
    <property type="term" value="P:response to oxidative stress"/>
    <property type="evidence" value="ECO:0007669"/>
    <property type="project" value="InterPro"/>
</dbReference>
<keyword evidence="5" id="KW-0408">Iron</keyword>
<evidence type="ECO:0000313" key="8">
    <source>
        <dbReference type="EMBL" id="RCN44792.1"/>
    </source>
</evidence>
<accession>A0A368GK86</accession>
<keyword evidence="4" id="KW-0325">Glycoprotein</keyword>
<evidence type="ECO:0000256" key="4">
    <source>
        <dbReference type="ARBA" id="ARBA00023180"/>
    </source>
</evidence>
<proteinExistence type="predicted"/>
<keyword evidence="5" id="KW-0349">Heme</keyword>
<evidence type="ECO:0000256" key="2">
    <source>
        <dbReference type="ARBA" id="ARBA00022525"/>
    </source>
</evidence>
<dbReference type="AlphaFoldDB" id="A0A368GK86"/>
<evidence type="ECO:0000256" key="3">
    <source>
        <dbReference type="ARBA" id="ARBA00022559"/>
    </source>
</evidence>
<dbReference type="InterPro" id="IPR037120">
    <property type="entry name" value="Haem_peroxidase_sf_animal"/>
</dbReference>